<evidence type="ECO:0000256" key="7">
    <source>
        <dbReference type="SAM" id="SignalP"/>
    </source>
</evidence>
<dbReference type="NCBIfam" id="TIGR03302">
    <property type="entry name" value="OM_YfiO"/>
    <property type="match status" value="1"/>
</dbReference>
<comment type="subunit">
    <text evidence="6">Part of the Bam complex.</text>
</comment>
<dbReference type="EMBL" id="JACHXZ010000003">
    <property type="protein sequence ID" value="MBB3169124.1"/>
    <property type="molecule type" value="Genomic_DNA"/>
</dbReference>
<comment type="subcellular location">
    <subcellularLocation>
        <location evidence="6">Cell outer membrane</location>
        <topology evidence="6">Lipid-anchor</topology>
    </subcellularLocation>
</comment>
<dbReference type="PANTHER" id="PTHR37423:SF1">
    <property type="entry name" value="OUTER MEMBRANE PROTEIN ASSEMBLY FACTOR BAMD"/>
    <property type="match status" value="1"/>
</dbReference>
<evidence type="ECO:0000256" key="6">
    <source>
        <dbReference type="HAMAP-Rule" id="MF_00922"/>
    </source>
</evidence>
<keyword evidence="1 6" id="KW-0732">Signal</keyword>
<keyword evidence="4 6" id="KW-0998">Cell outer membrane</keyword>
<evidence type="ECO:0000256" key="1">
    <source>
        <dbReference type="ARBA" id="ARBA00022729"/>
    </source>
</evidence>
<comment type="similarity">
    <text evidence="6">Belongs to the BamD family.</text>
</comment>
<evidence type="ECO:0000256" key="2">
    <source>
        <dbReference type="ARBA" id="ARBA00023136"/>
    </source>
</evidence>
<dbReference type="PANTHER" id="PTHR37423">
    <property type="entry name" value="SOLUBLE LYTIC MUREIN TRANSGLYCOSYLASE-RELATED"/>
    <property type="match status" value="1"/>
</dbReference>
<accession>A0A839ULR3</accession>
<evidence type="ECO:0000256" key="4">
    <source>
        <dbReference type="ARBA" id="ARBA00023237"/>
    </source>
</evidence>
<dbReference type="PROSITE" id="PS51257">
    <property type="entry name" value="PROKAR_LIPOPROTEIN"/>
    <property type="match status" value="1"/>
</dbReference>
<sequence>MTFRLISVLALLTALFVTGCSSTDDTPKHTTEKEFYDAAQRMLNSSQWDTAIRNLQLLEENFPFGAYAEQAQLELIYAYYKSNQPEAAIAAADRFIRLHPQHRNVDYAYYMKGLTSYTQNQGLIERFLPTDLTDRDPGAARDSFAHFAQLLARFPDSQYASDARKRMVHLRNLLARYEIHVANYYFKRGAYLAAANRGRYVVENFQQTPAVADALAVMAQGYHLLGMDDLAESAVTVLRKNFPDYPNFAADGSFNYQYSVDINERSWVNMLSFGMFDKQELRGFDTRKQYNPAVAKFEAPEDVAP</sequence>
<keyword evidence="3 6" id="KW-0564">Palmitate</keyword>
<evidence type="ECO:0000313" key="10">
    <source>
        <dbReference type="Proteomes" id="UP000559987"/>
    </source>
</evidence>
<evidence type="ECO:0000259" key="8">
    <source>
        <dbReference type="Pfam" id="PF13525"/>
    </source>
</evidence>
<dbReference type="InterPro" id="IPR011990">
    <property type="entry name" value="TPR-like_helical_dom_sf"/>
</dbReference>
<keyword evidence="5 6" id="KW-0449">Lipoprotein</keyword>
<dbReference type="CDD" id="cd15830">
    <property type="entry name" value="BamD"/>
    <property type="match status" value="1"/>
</dbReference>
<dbReference type="RefSeq" id="WP_183910614.1">
    <property type="nucleotide sequence ID" value="NZ_JACHXZ010000003.1"/>
</dbReference>
<dbReference type="SUPFAM" id="SSF48452">
    <property type="entry name" value="TPR-like"/>
    <property type="match status" value="1"/>
</dbReference>
<protein>
    <recommendedName>
        <fullName evidence="6">Outer membrane protein assembly factor BamD</fullName>
    </recommendedName>
</protein>
<dbReference type="GO" id="GO:0043165">
    <property type="term" value="P:Gram-negative-bacterium-type cell outer membrane assembly"/>
    <property type="evidence" value="ECO:0007669"/>
    <property type="project" value="UniProtKB-UniRule"/>
</dbReference>
<feature type="chain" id="PRO_5033176819" description="Outer membrane protein assembly factor BamD" evidence="7">
    <location>
        <begin position="24"/>
        <end position="305"/>
    </location>
</feature>
<dbReference type="Pfam" id="PF13525">
    <property type="entry name" value="YfiO"/>
    <property type="match status" value="1"/>
</dbReference>
<dbReference type="FunFam" id="1.25.40.10:FF:000419">
    <property type="entry name" value="Outer membrane protein assembly factor BamD"/>
    <property type="match status" value="1"/>
</dbReference>
<dbReference type="GO" id="GO:0051205">
    <property type="term" value="P:protein insertion into membrane"/>
    <property type="evidence" value="ECO:0007669"/>
    <property type="project" value="UniProtKB-UniRule"/>
</dbReference>
<comment type="function">
    <text evidence="6">Part of the outer membrane protein assembly complex, which is involved in assembly and insertion of beta-barrel proteins into the outer membrane.</text>
</comment>
<dbReference type="AlphaFoldDB" id="A0A839ULR3"/>
<evidence type="ECO:0000256" key="3">
    <source>
        <dbReference type="ARBA" id="ARBA00023139"/>
    </source>
</evidence>
<dbReference type="Proteomes" id="UP000559987">
    <property type="component" value="Unassembled WGS sequence"/>
</dbReference>
<evidence type="ECO:0000256" key="5">
    <source>
        <dbReference type="ARBA" id="ARBA00023288"/>
    </source>
</evidence>
<dbReference type="InterPro" id="IPR039565">
    <property type="entry name" value="BamD-like"/>
</dbReference>
<organism evidence="9 10">
    <name type="scientific">Simiduia aestuariiviva</name>
    <dbReference type="NCBI Taxonomy" id="1510459"/>
    <lineage>
        <taxon>Bacteria</taxon>
        <taxon>Pseudomonadati</taxon>
        <taxon>Pseudomonadota</taxon>
        <taxon>Gammaproteobacteria</taxon>
        <taxon>Cellvibrionales</taxon>
        <taxon>Cellvibrionaceae</taxon>
        <taxon>Simiduia</taxon>
    </lineage>
</organism>
<dbReference type="HAMAP" id="MF_00922">
    <property type="entry name" value="OM_assembly_BamD"/>
    <property type="match status" value="1"/>
</dbReference>
<gene>
    <name evidence="6" type="primary">bamD</name>
    <name evidence="9" type="ORF">FHS30_002332</name>
</gene>
<keyword evidence="2 6" id="KW-0472">Membrane</keyword>
<dbReference type="GO" id="GO:1990063">
    <property type="term" value="C:Bam protein complex"/>
    <property type="evidence" value="ECO:0007669"/>
    <property type="project" value="TreeGrafter"/>
</dbReference>
<keyword evidence="10" id="KW-1185">Reference proteome</keyword>
<feature type="signal peptide" evidence="7">
    <location>
        <begin position="1"/>
        <end position="23"/>
    </location>
</feature>
<dbReference type="InterPro" id="IPR017689">
    <property type="entry name" value="BamD"/>
</dbReference>
<dbReference type="Gene3D" id="1.25.40.10">
    <property type="entry name" value="Tetratricopeptide repeat domain"/>
    <property type="match status" value="1"/>
</dbReference>
<evidence type="ECO:0000313" key="9">
    <source>
        <dbReference type="EMBL" id="MBB3169124.1"/>
    </source>
</evidence>
<name>A0A839ULR3_9GAMM</name>
<reference evidence="9 10" key="1">
    <citation type="submission" date="2020-08" db="EMBL/GenBank/DDBJ databases">
        <title>Genomic Encyclopedia of Type Strains, Phase III (KMG-III): the genomes of soil and plant-associated and newly described type strains.</title>
        <authorList>
            <person name="Whitman W."/>
        </authorList>
    </citation>
    <scope>NUCLEOTIDE SEQUENCE [LARGE SCALE GENOMIC DNA]</scope>
    <source>
        <strain evidence="9 10">CECT 8571</strain>
    </source>
</reference>
<comment type="caution">
    <text evidence="9">The sequence shown here is derived from an EMBL/GenBank/DDBJ whole genome shotgun (WGS) entry which is preliminary data.</text>
</comment>
<feature type="domain" description="Outer membrane lipoprotein BamD-like" evidence="8">
    <location>
        <begin position="30"/>
        <end position="234"/>
    </location>
</feature>
<proteinExistence type="inferred from homology"/>